<evidence type="ECO:0000256" key="1">
    <source>
        <dbReference type="ARBA" id="ARBA00022690"/>
    </source>
</evidence>
<dbReference type="Pfam" id="PF09394">
    <property type="entry name" value="Inhibitor_I42"/>
    <property type="match status" value="1"/>
</dbReference>
<proteinExistence type="predicted"/>
<sequence>MPIMPFDIPRLLLPTSLALLTACAGQESAPPSSVVLSDDRRCPQSLQNGQQLIVSLPSNPTTGYRWILHESAPEQLRSLGPEVFSNPKDDMIGGDGLSTWRFEARQAGSGRLYLTYQRPWEADGEPAGLFDCRIEVH</sequence>
<dbReference type="Proteomes" id="UP000000233">
    <property type="component" value="Chromosome"/>
</dbReference>
<keyword evidence="2" id="KW-0789">Thiol protease inhibitor</keyword>
<name>A4VIY3_STUS1</name>
<evidence type="ECO:0000256" key="2">
    <source>
        <dbReference type="ARBA" id="ARBA00022704"/>
    </source>
</evidence>
<dbReference type="InterPro" id="IPR036331">
    <property type="entry name" value="Chagasin-like_sf"/>
</dbReference>
<dbReference type="Gene3D" id="2.60.40.2020">
    <property type="match status" value="1"/>
</dbReference>
<dbReference type="GO" id="GO:0004869">
    <property type="term" value="F:cysteine-type endopeptidase inhibitor activity"/>
    <property type="evidence" value="ECO:0007669"/>
    <property type="project" value="UniProtKB-KW"/>
</dbReference>
<keyword evidence="1" id="KW-0646">Protease inhibitor</keyword>
<evidence type="ECO:0000259" key="3">
    <source>
        <dbReference type="Pfam" id="PF09394"/>
    </source>
</evidence>
<dbReference type="HOGENOM" id="CLU_102057_1_0_6"/>
<accession>A4VIY3</accession>
<dbReference type="InterPro" id="IPR018990">
    <property type="entry name" value="Prot_inh_I42_chagasin"/>
</dbReference>
<keyword evidence="5" id="KW-1185">Reference proteome</keyword>
<dbReference type="SUPFAM" id="SSF141066">
    <property type="entry name" value="ICP-like"/>
    <property type="match status" value="1"/>
</dbReference>
<dbReference type="eggNOG" id="COG5513">
    <property type="taxonomic scope" value="Bacteria"/>
</dbReference>
<feature type="domain" description="Proteinase inhibitor I42 chagasin" evidence="3">
    <location>
        <begin position="46"/>
        <end position="133"/>
    </location>
</feature>
<gene>
    <name evidence="4" type="ordered locus">PST_1239</name>
</gene>
<evidence type="ECO:0000313" key="4">
    <source>
        <dbReference type="EMBL" id="ABP78934.1"/>
    </source>
</evidence>
<dbReference type="KEGG" id="psa:PST_1239"/>
<dbReference type="PANTHER" id="PTHR36530">
    <property type="entry name" value="INHIBITOR OF CYSTEINE PEPTIDASE"/>
    <property type="match status" value="1"/>
</dbReference>
<reference evidence="4 5" key="1">
    <citation type="journal article" date="2008" name="Proc. Natl. Acad. Sci. U.S.A.">
        <title>Nitrogen fixation island and rhizosphere competence traits in the genome of root-associated Pseudomonas stutzeri A1501.</title>
        <authorList>
            <person name="Yan Y."/>
            <person name="Yang J."/>
            <person name="Dou Y."/>
            <person name="Chen M."/>
            <person name="Ping S."/>
            <person name="Peng J."/>
            <person name="Lu W."/>
            <person name="Zhang W."/>
            <person name="Yao Z."/>
            <person name="Li H."/>
            <person name="Liu W."/>
            <person name="He S."/>
            <person name="Geng L."/>
            <person name="Zhang X."/>
            <person name="Yang F."/>
            <person name="Yu H."/>
            <person name="Zhan Y."/>
            <person name="Li D."/>
            <person name="Lin Z."/>
            <person name="Wang Y."/>
            <person name="Elmerich C."/>
            <person name="Lin M."/>
            <person name="Jin Q."/>
        </authorList>
    </citation>
    <scope>NUCLEOTIDE SEQUENCE [LARGE SCALE GENOMIC DNA]</scope>
    <source>
        <strain evidence="4 5">A1501</strain>
    </source>
</reference>
<dbReference type="EMBL" id="CP000304">
    <property type="protein sequence ID" value="ABP78934.1"/>
    <property type="molecule type" value="Genomic_DNA"/>
</dbReference>
<dbReference type="PANTHER" id="PTHR36530:SF1">
    <property type="entry name" value="AMOEBIASIN-1"/>
    <property type="match status" value="1"/>
</dbReference>
<organism evidence="4 5">
    <name type="scientific">Stutzerimonas stutzeri (strain A1501)</name>
    <name type="common">Pseudomonas stutzeri</name>
    <dbReference type="NCBI Taxonomy" id="379731"/>
    <lineage>
        <taxon>Bacteria</taxon>
        <taxon>Pseudomonadati</taxon>
        <taxon>Pseudomonadota</taxon>
        <taxon>Gammaproteobacteria</taxon>
        <taxon>Pseudomonadales</taxon>
        <taxon>Pseudomonadaceae</taxon>
        <taxon>Stutzerimonas</taxon>
    </lineage>
</organism>
<keyword evidence="4" id="KW-0449">Lipoprotein</keyword>
<evidence type="ECO:0000313" key="5">
    <source>
        <dbReference type="Proteomes" id="UP000000233"/>
    </source>
</evidence>
<dbReference type="InterPro" id="IPR052781">
    <property type="entry name" value="Cys_protease_inhibitor_I42"/>
</dbReference>
<dbReference type="AlphaFoldDB" id="A4VIY3"/>
<protein>
    <submittedName>
        <fullName evidence="4">Lipoprotein, putative</fullName>
    </submittedName>
</protein>